<proteinExistence type="predicted"/>
<keyword evidence="2" id="KW-1185">Reference proteome</keyword>
<dbReference type="Proteomes" id="UP001162992">
    <property type="component" value="Chromosome 13"/>
</dbReference>
<gene>
    <name evidence="1" type="ORF">O6H91_13G027600</name>
</gene>
<reference evidence="2" key="1">
    <citation type="journal article" date="2024" name="Proc. Natl. Acad. Sci. U.S.A.">
        <title>Extraordinary preservation of gene collinearity over three hundred million years revealed in homosporous lycophytes.</title>
        <authorList>
            <person name="Li C."/>
            <person name="Wickell D."/>
            <person name="Kuo L.Y."/>
            <person name="Chen X."/>
            <person name="Nie B."/>
            <person name="Liao X."/>
            <person name="Peng D."/>
            <person name="Ji J."/>
            <person name="Jenkins J."/>
            <person name="Williams M."/>
            <person name="Shu S."/>
            <person name="Plott C."/>
            <person name="Barry K."/>
            <person name="Rajasekar S."/>
            <person name="Grimwood J."/>
            <person name="Han X."/>
            <person name="Sun S."/>
            <person name="Hou Z."/>
            <person name="He W."/>
            <person name="Dai G."/>
            <person name="Sun C."/>
            <person name="Schmutz J."/>
            <person name="Leebens-Mack J.H."/>
            <person name="Li F.W."/>
            <person name="Wang L."/>
        </authorList>
    </citation>
    <scope>NUCLEOTIDE SEQUENCE [LARGE SCALE GENOMIC DNA]</scope>
    <source>
        <strain evidence="2">cv. PW_Plant_1</strain>
    </source>
</reference>
<organism evidence="1 2">
    <name type="scientific">Diphasiastrum complanatum</name>
    <name type="common">Issler's clubmoss</name>
    <name type="synonym">Lycopodium complanatum</name>
    <dbReference type="NCBI Taxonomy" id="34168"/>
    <lineage>
        <taxon>Eukaryota</taxon>
        <taxon>Viridiplantae</taxon>
        <taxon>Streptophyta</taxon>
        <taxon>Embryophyta</taxon>
        <taxon>Tracheophyta</taxon>
        <taxon>Lycopodiopsida</taxon>
        <taxon>Lycopodiales</taxon>
        <taxon>Lycopodiaceae</taxon>
        <taxon>Lycopodioideae</taxon>
        <taxon>Diphasiastrum</taxon>
    </lineage>
</organism>
<evidence type="ECO:0000313" key="2">
    <source>
        <dbReference type="Proteomes" id="UP001162992"/>
    </source>
</evidence>
<comment type="caution">
    <text evidence="1">The sequence shown here is derived from an EMBL/GenBank/DDBJ whole genome shotgun (WGS) entry which is preliminary data.</text>
</comment>
<evidence type="ECO:0000313" key="1">
    <source>
        <dbReference type="EMBL" id="KAJ7532974.1"/>
    </source>
</evidence>
<protein>
    <submittedName>
        <fullName evidence="1">Uncharacterized protein</fullName>
    </submittedName>
</protein>
<dbReference type="EMBL" id="CM055104">
    <property type="protein sequence ID" value="KAJ7532974.1"/>
    <property type="molecule type" value="Genomic_DNA"/>
</dbReference>
<name>A0ACC2BTV7_DIPCM</name>
<accession>A0ACC2BTV7</accession>
<sequence length="162" mass="18722">MTKWVEARVIRVADAKSAAKFLYENIIVRFLGVGNYQIEMEKNIEVTLISSSDDEYASSATNRTEGVTTQHPIAISILHLASNFAITSKLQKMLEICESPVQVDEMPKNIQWQYGIRISTIKFDRHGRHAKILRLSQLGKIYNFHNTRFSRDCESVAMWWWV</sequence>